<dbReference type="GeneID" id="38666241"/>
<dbReference type="AlphaFoldDB" id="A0A348B2E6"/>
<dbReference type="GO" id="GO:0005975">
    <property type="term" value="P:carbohydrate metabolic process"/>
    <property type="evidence" value="ECO:0007669"/>
    <property type="project" value="InterPro"/>
</dbReference>
<dbReference type="Proteomes" id="UP000276741">
    <property type="component" value="Chromosome"/>
</dbReference>
<evidence type="ECO:0000313" key="2">
    <source>
        <dbReference type="EMBL" id="BBD72348.1"/>
    </source>
</evidence>
<dbReference type="Proteomes" id="UP000616143">
    <property type="component" value="Unassembled WGS sequence"/>
</dbReference>
<dbReference type="Gene3D" id="1.50.10.10">
    <property type="match status" value="1"/>
</dbReference>
<accession>A0A348B2E6</accession>
<dbReference type="InterPro" id="IPR012341">
    <property type="entry name" value="6hp_glycosidase-like_sf"/>
</dbReference>
<dbReference type="EMBL" id="BMQS01000004">
    <property type="protein sequence ID" value="GGT90113.1"/>
    <property type="molecule type" value="Genomic_DNA"/>
</dbReference>
<sequence>MRCVILGNGKYTVLYDQSYALRDVYYPYKGMHNHSLGGKSKVGIWHDGKFTWFEDIPKKITMNGLVSTAYAEWDGLKITFHDTVDFYYNALIRKIRAEGPGFVRFIFYHDLRLRGNAVGDTAFYDPFEDVLIHYKESTYFLAGSSRKLYEYTTGRRDQGAVLKDSEDGSLSKNPIAQGSVDSAISIAYPEFYYWLVVGDSRKDVERIHAELSKDPDHYFKRNLGYWRSLLSKHEGSSLVKSSLAVLMAHLGEKGEVPASLDTGIMKFNLDTYAYIWPRDATLAMMVLDQLGYHSATKKFYQFLFSLFGEKGYLFQKYNPDGTQGSTWHPWTIVSDTARNIQEDETATAIFGFWRYFQQSRDYDLLKSVYDKVRQAMDFMTWFRDSKLKLPLASYDLWEERLGTHTYTAATVYAGMSSAAKLAGMLGNDNEKEGWEQAAEEVRQGILNYMFDRERGVFYRTVRLSGDGKILEVDKTIDSSLLATLIFDVFRADDPVIESTVKVVERTLWVTKSGGLARYENDYYQRVEGSYNGIQGNPWIITTMWLAQYHAARGDVDRASELLSWAESVATPTGLLPEQVSPFDKTPLSVTPLLWSHAEYLRAFLMTNS</sequence>
<dbReference type="InterPro" id="IPR008928">
    <property type="entry name" value="6-hairpin_glycosidase_sf"/>
</dbReference>
<evidence type="ECO:0000259" key="1">
    <source>
        <dbReference type="Pfam" id="PF00723"/>
    </source>
</evidence>
<dbReference type="EMBL" id="AP018553">
    <property type="protein sequence ID" value="BBD72348.1"/>
    <property type="molecule type" value="Genomic_DNA"/>
</dbReference>
<dbReference type="KEGG" id="sacd:HS1genome_0737"/>
<reference evidence="2" key="3">
    <citation type="journal article" date="2019" name="BMC Res. Notes">
        <title>Complete genome sequence of the Sulfodiicoccus acidiphilus strain HS-1T, the first crenarchaeon that lacks polB3, isolated from an acidic hot spring in Ohwaku-dani, Hakone, Japan.</title>
        <authorList>
            <person name="Sakai H.D."/>
            <person name="Kurosawa N."/>
        </authorList>
    </citation>
    <scope>NUCLEOTIDE SEQUENCE</scope>
    <source>
        <strain evidence="2">HS-1</strain>
    </source>
</reference>
<organism evidence="2 4">
    <name type="scientific">Sulfodiicoccus acidiphilus</name>
    <dbReference type="NCBI Taxonomy" id="1670455"/>
    <lineage>
        <taxon>Archaea</taxon>
        <taxon>Thermoproteota</taxon>
        <taxon>Thermoprotei</taxon>
        <taxon>Sulfolobales</taxon>
        <taxon>Sulfolobaceae</taxon>
        <taxon>Sulfodiicoccus</taxon>
    </lineage>
</organism>
<dbReference type="GO" id="GO:0004553">
    <property type="term" value="F:hydrolase activity, hydrolyzing O-glycosyl compounds"/>
    <property type="evidence" value="ECO:0007669"/>
    <property type="project" value="TreeGrafter"/>
</dbReference>
<dbReference type="SUPFAM" id="SSF48208">
    <property type="entry name" value="Six-hairpin glycosidases"/>
    <property type="match status" value="1"/>
</dbReference>
<feature type="domain" description="GH15-like" evidence="1">
    <location>
        <begin position="239"/>
        <end position="603"/>
    </location>
</feature>
<dbReference type="PANTHER" id="PTHR31616:SF13">
    <property type="entry name" value="GLUCAN 1,4-ALPHA-GLUCOSIDASE"/>
    <property type="match status" value="1"/>
</dbReference>
<reference evidence="4" key="2">
    <citation type="submission" date="2018-04" db="EMBL/GenBank/DDBJ databases">
        <title>Complete genome sequence of Sulfodiicoccus acidiphilus strain HS-1.</title>
        <authorList>
            <person name="Sakai H.D."/>
            <person name="Kurosawa N."/>
        </authorList>
    </citation>
    <scope>NUCLEOTIDE SEQUENCE [LARGE SCALE GENOMIC DNA]</scope>
    <source>
        <strain evidence="4">HS-1</strain>
    </source>
</reference>
<evidence type="ECO:0000313" key="3">
    <source>
        <dbReference type="EMBL" id="GGT90113.1"/>
    </source>
</evidence>
<proteinExistence type="predicted"/>
<name>A0A348B2E6_9CREN</name>
<keyword evidence="4" id="KW-1185">Reference proteome</keyword>
<dbReference type="InterPro" id="IPR011613">
    <property type="entry name" value="GH15-like"/>
</dbReference>
<reference evidence="3" key="1">
    <citation type="journal article" date="2014" name="Int. J. Syst. Evol. Microbiol.">
        <title>Complete genome sequence of Corynebacterium casei LMG S-19264T (=DSM 44701T), isolated from a smear-ripened cheese.</title>
        <authorList>
            <consortium name="US DOE Joint Genome Institute (JGI-PGF)"/>
            <person name="Walter F."/>
            <person name="Albersmeier A."/>
            <person name="Kalinowski J."/>
            <person name="Ruckert C."/>
        </authorList>
    </citation>
    <scope>NUCLEOTIDE SEQUENCE</scope>
    <source>
        <strain evidence="3">JCM 31740</strain>
    </source>
</reference>
<dbReference type="OrthoDB" id="36362at2157"/>
<protein>
    <submittedName>
        <fullName evidence="2">Glucan 1,3-alpha-glucosidase</fullName>
    </submittedName>
</protein>
<dbReference type="Pfam" id="PF00723">
    <property type="entry name" value="Glyco_hydro_15"/>
    <property type="match status" value="1"/>
</dbReference>
<dbReference type="RefSeq" id="WP_126449678.1">
    <property type="nucleotide sequence ID" value="NZ_AP018553.1"/>
</dbReference>
<gene>
    <name evidence="3" type="ORF">GCM10007116_04850</name>
    <name evidence="2" type="ORF">HS1genome_0737</name>
</gene>
<evidence type="ECO:0000313" key="4">
    <source>
        <dbReference type="Proteomes" id="UP000276741"/>
    </source>
</evidence>
<reference evidence="3" key="4">
    <citation type="submission" date="2020-09" db="EMBL/GenBank/DDBJ databases">
        <authorList>
            <person name="Sun Q."/>
            <person name="Ohkuma M."/>
        </authorList>
    </citation>
    <scope>NUCLEOTIDE SEQUENCE</scope>
    <source>
        <strain evidence="3">JCM 31740</strain>
    </source>
</reference>
<dbReference type="PANTHER" id="PTHR31616">
    <property type="entry name" value="TREHALASE"/>
    <property type="match status" value="1"/>
</dbReference>